<comment type="caution">
    <text evidence="6">The sequence shown here is derived from an EMBL/GenBank/DDBJ whole genome shotgun (WGS) entry which is preliminary data.</text>
</comment>
<dbReference type="EMBL" id="JBHLSW010000004">
    <property type="protein sequence ID" value="MFC0633605.1"/>
    <property type="molecule type" value="Genomic_DNA"/>
</dbReference>
<dbReference type="InterPro" id="IPR011057">
    <property type="entry name" value="Mss4-like_sf"/>
</dbReference>
<evidence type="ECO:0000256" key="2">
    <source>
        <dbReference type="ARBA" id="ARBA00022723"/>
    </source>
</evidence>
<dbReference type="PROSITE" id="PS51891">
    <property type="entry name" value="CENP_V_GFA"/>
    <property type="match status" value="1"/>
</dbReference>
<evidence type="ECO:0000256" key="3">
    <source>
        <dbReference type="ARBA" id="ARBA00022833"/>
    </source>
</evidence>
<gene>
    <name evidence="6" type="ORF">ACFFGE_06910</name>
</gene>
<dbReference type="SUPFAM" id="SSF51316">
    <property type="entry name" value="Mss4-like"/>
    <property type="match status" value="1"/>
</dbReference>
<evidence type="ECO:0000256" key="1">
    <source>
        <dbReference type="ARBA" id="ARBA00005495"/>
    </source>
</evidence>
<comment type="similarity">
    <text evidence="1">Belongs to the Gfa family.</text>
</comment>
<evidence type="ECO:0000259" key="5">
    <source>
        <dbReference type="PROSITE" id="PS51891"/>
    </source>
</evidence>
<proteinExistence type="inferred from homology"/>
<keyword evidence="4" id="KW-0456">Lyase</keyword>
<keyword evidence="2" id="KW-0479">Metal-binding</keyword>
<accession>A0ABV6R1X2</accession>
<dbReference type="Gene3D" id="3.90.1590.10">
    <property type="entry name" value="glutathione-dependent formaldehyde- activating enzyme (gfa)"/>
    <property type="match status" value="1"/>
</dbReference>
<reference evidence="6 7" key="1">
    <citation type="submission" date="2024-09" db="EMBL/GenBank/DDBJ databases">
        <authorList>
            <person name="Sun Q."/>
            <person name="Mori K."/>
        </authorList>
    </citation>
    <scope>NUCLEOTIDE SEQUENCE [LARGE SCALE GENOMIC DNA]</scope>
    <source>
        <strain evidence="6 7">NCAIM B.02621</strain>
    </source>
</reference>
<protein>
    <submittedName>
        <fullName evidence="6">GFA family protein</fullName>
    </submittedName>
</protein>
<keyword evidence="3" id="KW-0862">Zinc</keyword>
<dbReference type="Pfam" id="PF04828">
    <property type="entry name" value="GFA"/>
    <property type="match status" value="1"/>
</dbReference>
<dbReference type="Proteomes" id="UP001589906">
    <property type="component" value="Unassembled WGS sequence"/>
</dbReference>
<keyword evidence="7" id="KW-1185">Reference proteome</keyword>
<dbReference type="PANTHER" id="PTHR33337:SF40">
    <property type="entry name" value="CENP-V_GFA DOMAIN-CONTAINING PROTEIN-RELATED"/>
    <property type="match status" value="1"/>
</dbReference>
<sequence>MTTAASNPEGATAAGSTGRCLCGAVTFRGVGSPKGVHCCHCRDCARWNGGPLMAVEFTGVLEIAGPVRWYESSDWAERGSCDRCGSAMFWRMRDGSTSSAAVGAFDDQTQFAGIESHIFVDSKPAYYEFADGAPRLTAAEVMALFASGDADPSKVTPPA</sequence>
<feature type="domain" description="CENP-V/GFA" evidence="5">
    <location>
        <begin position="16"/>
        <end position="128"/>
    </location>
</feature>
<evidence type="ECO:0000313" key="7">
    <source>
        <dbReference type="Proteomes" id="UP001589906"/>
    </source>
</evidence>
<evidence type="ECO:0000313" key="6">
    <source>
        <dbReference type="EMBL" id="MFC0633605.1"/>
    </source>
</evidence>
<organism evidence="6 7">
    <name type="scientific">Brevundimonas balnearis</name>
    <dbReference type="NCBI Taxonomy" id="1572858"/>
    <lineage>
        <taxon>Bacteria</taxon>
        <taxon>Pseudomonadati</taxon>
        <taxon>Pseudomonadota</taxon>
        <taxon>Alphaproteobacteria</taxon>
        <taxon>Caulobacterales</taxon>
        <taxon>Caulobacteraceae</taxon>
        <taxon>Brevundimonas</taxon>
    </lineage>
</organism>
<dbReference type="RefSeq" id="WP_376835522.1">
    <property type="nucleotide sequence ID" value="NZ_JBHLSW010000004.1"/>
</dbReference>
<dbReference type="InterPro" id="IPR006913">
    <property type="entry name" value="CENP-V/GFA"/>
</dbReference>
<dbReference type="PANTHER" id="PTHR33337">
    <property type="entry name" value="GFA DOMAIN-CONTAINING PROTEIN"/>
    <property type="match status" value="1"/>
</dbReference>
<name>A0ABV6R1X2_9CAUL</name>
<evidence type="ECO:0000256" key="4">
    <source>
        <dbReference type="ARBA" id="ARBA00023239"/>
    </source>
</evidence>